<evidence type="ECO:0000256" key="1">
    <source>
        <dbReference type="ARBA" id="ARBA00004167"/>
    </source>
</evidence>
<keyword evidence="3" id="KW-1003">Cell membrane</keyword>
<dbReference type="GO" id="GO:0006417">
    <property type="term" value="P:regulation of translation"/>
    <property type="evidence" value="ECO:0007669"/>
    <property type="project" value="TreeGrafter"/>
</dbReference>
<keyword evidence="5 12" id="KW-1133">Transmembrane helix</keyword>
<evidence type="ECO:0000256" key="2">
    <source>
        <dbReference type="ARBA" id="ARBA00004236"/>
    </source>
</evidence>
<keyword evidence="6" id="KW-0805">Transcription regulation</keyword>
<dbReference type="Pfam" id="PF10099">
    <property type="entry name" value="RskA_C"/>
    <property type="match status" value="1"/>
</dbReference>
<evidence type="ECO:0000259" key="14">
    <source>
        <dbReference type="Pfam" id="PF22618"/>
    </source>
</evidence>
<gene>
    <name evidence="15" type="ORF">GCM10017557_37210</name>
</gene>
<evidence type="ECO:0000313" key="15">
    <source>
        <dbReference type="EMBL" id="BCL28862.1"/>
    </source>
</evidence>
<dbReference type="Pfam" id="PF22618">
    <property type="entry name" value="RskA_N"/>
    <property type="match status" value="1"/>
</dbReference>
<evidence type="ECO:0000259" key="13">
    <source>
        <dbReference type="Pfam" id="PF10099"/>
    </source>
</evidence>
<feature type="transmembrane region" description="Helical" evidence="12">
    <location>
        <begin position="109"/>
        <end position="131"/>
    </location>
</feature>
<keyword evidence="7 12" id="KW-0472">Membrane</keyword>
<keyword evidence="8" id="KW-0804">Transcription</keyword>
<dbReference type="RefSeq" id="WP_190851054.1">
    <property type="nucleotide sequence ID" value="NZ_AP023440.1"/>
</dbReference>
<dbReference type="PANTHER" id="PTHR37461">
    <property type="entry name" value="ANTI-SIGMA-K FACTOR RSKA"/>
    <property type="match status" value="1"/>
</dbReference>
<evidence type="ECO:0000256" key="5">
    <source>
        <dbReference type="ARBA" id="ARBA00022989"/>
    </source>
</evidence>
<dbReference type="InterPro" id="IPR018764">
    <property type="entry name" value="RskA_C"/>
</dbReference>
<evidence type="ECO:0000256" key="3">
    <source>
        <dbReference type="ARBA" id="ARBA00022475"/>
    </source>
</evidence>
<feature type="region of interest" description="Disordered" evidence="11">
    <location>
        <begin position="70"/>
        <end position="101"/>
    </location>
</feature>
<dbReference type="InterPro" id="IPR053877">
    <property type="entry name" value="RskA_N"/>
</dbReference>
<protein>
    <recommendedName>
        <fullName evidence="10">Regulator of SigK</fullName>
    </recommendedName>
    <alternativeName>
        <fullName evidence="9">Sigma-K anti-sigma factor RskA</fullName>
    </alternativeName>
</protein>
<evidence type="ECO:0000256" key="11">
    <source>
        <dbReference type="SAM" id="MobiDB-lite"/>
    </source>
</evidence>
<dbReference type="KEGG" id="sgm:GCM10017557_37210"/>
<feature type="domain" description="Anti-sigma-K factor RskA N-terminal" evidence="14">
    <location>
        <begin position="6"/>
        <end position="38"/>
    </location>
</feature>
<name>A0A7G1P1H8_9ACTN</name>
<feature type="domain" description="Anti-sigma K factor RskA C-terminal" evidence="13">
    <location>
        <begin position="115"/>
        <end position="256"/>
    </location>
</feature>
<reference evidence="15 16" key="1">
    <citation type="journal article" date="2014" name="Int. J. Syst. Evol. Microbiol.">
        <title>Complete genome sequence of Corynebacterium casei LMG S-19264T (=DSM 44701T), isolated from a smear-ripened cheese.</title>
        <authorList>
            <consortium name="US DOE Joint Genome Institute (JGI-PGF)"/>
            <person name="Walter F."/>
            <person name="Albersmeier A."/>
            <person name="Kalinowski J."/>
            <person name="Ruckert C."/>
        </authorList>
    </citation>
    <scope>NUCLEOTIDE SEQUENCE [LARGE SCALE GENOMIC DNA]</scope>
    <source>
        <strain evidence="15 16">JCM 4677</strain>
    </source>
</reference>
<accession>A0A7G1P1H8</accession>
<dbReference type="InterPro" id="IPR041916">
    <property type="entry name" value="Anti_sigma_zinc_sf"/>
</dbReference>
<evidence type="ECO:0000256" key="6">
    <source>
        <dbReference type="ARBA" id="ARBA00023015"/>
    </source>
</evidence>
<evidence type="ECO:0000256" key="4">
    <source>
        <dbReference type="ARBA" id="ARBA00022692"/>
    </source>
</evidence>
<organism evidence="15 16">
    <name type="scientific">Streptomyces aurantiacus</name>
    <dbReference type="NCBI Taxonomy" id="47760"/>
    <lineage>
        <taxon>Bacteria</taxon>
        <taxon>Bacillati</taxon>
        <taxon>Actinomycetota</taxon>
        <taxon>Actinomycetes</taxon>
        <taxon>Kitasatosporales</taxon>
        <taxon>Streptomycetaceae</taxon>
        <taxon>Streptomyces</taxon>
        <taxon>Streptomyces aurantiacus group</taxon>
    </lineage>
</organism>
<sequence>MTTAELHRMTGAYALHALSDEERDAFERHLSDCAPCAQETAELGATAARLGLAVSVAPRREMREQVLRRVASVRQASPSEPEPEPEPEPGPGPGREPVRSGRARLRARLLSRWALAACVAAAAALGGTTVWQHQRAEDALGQARRAEQGTERIAAVLAAPDARTRVARLAGGAAGTVVVSRERDQAVFLAAGMTHPPAGKVYQLWFDDDGTMRSAGLLDPGRSDQAVLLRGAVDGASGMGVTVEPAGGSEQPTTSPLALVDFPA</sequence>
<proteinExistence type="predicted"/>
<evidence type="ECO:0000256" key="12">
    <source>
        <dbReference type="SAM" id="Phobius"/>
    </source>
</evidence>
<evidence type="ECO:0000256" key="7">
    <source>
        <dbReference type="ARBA" id="ARBA00023136"/>
    </source>
</evidence>
<keyword evidence="16" id="KW-1185">Reference proteome</keyword>
<comment type="subcellular location">
    <subcellularLocation>
        <location evidence="2">Cell membrane</location>
    </subcellularLocation>
    <subcellularLocation>
        <location evidence="1">Membrane</location>
        <topology evidence="1">Single-pass membrane protein</topology>
    </subcellularLocation>
</comment>
<evidence type="ECO:0000256" key="8">
    <source>
        <dbReference type="ARBA" id="ARBA00023163"/>
    </source>
</evidence>
<dbReference type="PANTHER" id="PTHR37461:SF1">
    <property type="entry name" value="ANTI-SIGMA-K FACTOR RSKA"/>
    <property type="match status" value="1"/>
</dbReference>
<dbReference type="Proteomes" id="UP000516444">
    <property type="component" value="Chromosome"/>
</dbReference>
<keyword evidence="4 12" id="KW-0812">Transmembrane</keyword>
<evidence type="ECO:0000256" key="10">
    <source>
        <dbReference type="ARBA" id="ARBA00030803"/>
    </source>
</evidence>
<dbReference type="Gene3D" id="1.10.10.1320">
    <property type="entry name" value="Anti-sigma factor, zinc-finger domain"/>
    <property type="match status" value="1"/>
</dbReference>
<evidence type="ECO:0000256" key="9">
    <source>
        <dbReference type="ARBA" id="ARBA00029829"/>
    </source>
</evidence>
<dbReference type="GO" id="GO:0016989">
    <property type="term" value="F:sigma factor antagonist activity"/>
    <property type="evidence" value="ECO:0007669"/>
    <property type="project" value="TreeGrafter"/>
</dbReference>
<dbReference type="GO" id="GO:0005886">
    <property type="term" value="C:plasma membrane"/>
    <property type="evidence" value="ECO:0007669"/>
    <property type="project" value="UniProtKB-SubCell"/>
</dbReference>
<dbReference type="AlphaFoldDB" id="A0A7G1P1H8"/>
<dbReference type="EMBL" id="AP023440">
    <property type="protein sequence ID" value="BCL28862.1"/>
    <property type="molecule type" value="Genomic_DNA"/>
</dbReference>
<dbReference type="InterPro" id="IPR051474">
    <property type="entry name" value="Anti-sigma-K/W_factor"/>
</dbReference>
<evidence type="ECO:0000313" key="16">
    <source>
        <dbReference type="Proteomes" id="UP000516444"/>
    </source>
</evidence>